<dbReference type="InterPro" id="IPR037197">
    <property type="entry name" value="WWE_dom_sf"/>
</dbReference>
<dbReference type="GO" id="GO:0016567">
    <property type="term" value="P:protein ubiquitination"/>
    <property type="evidence" value="ECO:0007669"/>
    <property type="project" value="InterPro"/>
</dbReference>
<dbReference type="InterPro" id="IPR033489">
    <property type="entry name" value="RBBP6"/>
</dbReference>
<dbReference type="EMBL" id="MK250086">
    <property type="protein sequence ID" value="QDY51975.1"/>
    <property type="molecule type" value="Genomic_DNA"/>
</dbReference>
<dbReference type="PANTHER" id="PTHR15439:SF0">
    <property type="entry name" value="CELL DIVISION CYCLE AND APOPTOSIS REGULATOR PROTEIN 1-RELATED"/>
    <property type="match status" value="1"/>
</dbReference>
<accession>A0A5B8IHI9</accession>
<feature type="region of interest" description="Disordered" evidence="1">
    <location>
        <begin position="710"/>
        <end position="803"/>
    </location>
</feature>
<sequence length="803" mass="91094">MSYLSKLFKNKKKNKSKKKLNKKKIGGASIKTTYGIKYNHRVYAFNDEDMNNCSIDICPSNSGWLINNHPPDTSLKDWKKKITNETKTYIALQDTNGVTLWVSQKHIIPNDKCHSTSRRDSVSIGLPKSKKSKTPTSMGNSMGHGPTETERSNPKFQGKYIMFDEKKGKWLVCRNSDEIIAAKERGDDNLEFKHGRFNYNINIIPETQTAHQINMETGMVRILYFIENKDTTSDMIRHTNMRFECLKEMITTNPSLRVIIPADMEFRVLLEGTFQKFDKRTNNFINDLYRKGKPLKFIVKGQSYEINRELTTQVNLKTGYKRKIKAIFKEQTNMGRGIGIQSWERTFPKDKTLYSRFMSNLDEKIYELRKNPRVICGNLTHTKDINVIQLWGANTKNYDIVASKGPKISGSGQAEFLGNHSISTFGIITSPEYGIPSEEKGDFNKRRLCSRNQIPDLSSITPGGGSATPSMRPGGGSIAPSGKPSMRPGGGSAAPSGTPSMRPGGGSAAPSRTTSLTLGSGSAAQSIVRTINNFFEPCIKTSGNSLVKRTPVEFIRNLELKQNKDFPIAIRELNLILNGTKERKTEHWIWSIFPQPLNIFDTLSSYPSPDSIKYSFNSLDESLAFVDNPTLLNNFKECLNLVIEIYLKNKSLDFLGPDRKKFITSINYLYKLLSTRSAESTTPDQSILFMTLKELVLLFEKGIIKGILKRKTSRKKKSRSKSKSKTRNKTRSKSKSKTRNKTRNKTRSKTRSKSRSKTRSKSRSKTRSKTRNKTRSKTRSKSRSKTRSKSRSKTRSKTRTKSK</sequence>
<reference evidence="3" key="1">
    <citation type="submission" date="2018-11" db="EMBL/GenBank/DDBJ databases">
        <title>A distinct lineage of giant viruses engineers rhodopsin photosystems in predatory marine eukaryotes.</title>
        <authorList>
            <person name="Needham D.M."/>
            <person name="Yoshizawa S."/>
            <person name="Hosaka T."/>
            <person name="Poirier C."/>
            <person name="Choi C.-J."/>
            <person name="Hehenberger E."/>
            <person name="Irwin N.A.T."/>
            <person name="Wilken S."/>
            <person name="Yung C.-M."/>
            <person name="Bachy C."/>
            <person name="Kurihara R."/>
            <person name="Nakajima Y."/>
            <person name="Kojima K."/>
            <person name="Kimura-Someya T."/>
            <person name="Leonard G."/>
            <person name="Malmstrom R.R."/>
            <person name="Mende D."/>
            <person name="Olson D.K."/>
            <person name="Sudo Y."/>
            <person name="Sudek S."/>
            <person name="Richards T.A."/>
            <person name="DeLong E.F."/>
            <person name="Keeling P.J."/>
            <person name="Santoro A.E."/>
            <person name="Shirouzu M."/>
            <person name="Iwasaki W."/>
            <person name="Worden A.Z."/>
        </authorList>
    </citation>
    <scope>NUCLEOTIDE SEQUENCE</scope>
</reference>
<dbReference type="PANTHER" id="PTHR15439">
    <property type="entry name" value="RETINOBLASTOMA-BINDING PROTEIN 6"/>
    <property type="match status" value="1"/>
</dbReference>
<evidence type="ECO:0000256" key="1">
    <source>
        <dbReference type="SAM" id="MobiDB-lite"/>
    </source>
</evidence>
<feature type="region of interest" description="Disordered" evidence="1">
    <location>
        <begin position="112"/>
        <end position="153"/>
    </location>
</feature>
<feature type="domain" description="WWE" evidence="2">
    <location>
        <begin position="272"/>
        <end position="325"/>
    </location>
</feature>
<evidence type="ECO:0000313" key="3">
    <source>
        <dbReference type="EMBL" id="QDY51975.1"/>
    </source>
</evidence>
<dbReference type="Pfam" id="PF02825">
    <property type="entry name" value="WWE"/>
    <property type="match status" value="1"/>
</dbReference>
<protein>
    <recommendedName>
        <fullName evidence="2">WWE domain-containing protein</fullName>
    </recommendedName>
</protein>
<dbReference type="SUPFAM" id="SSF140736">
    <property type="entry name" value="Rv1873-like"/>
    <property type="match status" value="1"/>
</dbReference>
<dbReference type="Pfam" id="PF08837">
    <property type="entry name" value="DUF1810"/>
    <property type="match status" value="1"/>
</dbReference>
<dbReference type="InterPro" id="IPR036287">
    <property type="entry name" value="Rv1873-like_sf"/>
</dbReference>
<dbReference type="GO" id="GO:0006511">
    <property type="term" value="P:ubiquitin-dependent protein catabolic process"/>
    <property type="evidence" value="ECO:0007669"/>
    <property type="project" value="TreeGrafter"/>
</dbReference>
<dbReference type="InterPro" id="IPR014937">
    <property type="entry name" value="DUF1810"/>
</dbReference>
<dbReference type="InterPro" id="IPR004170">
    <property type="entry name" value="WWE_dom"/>
</dbReference>
<dbReference type="GO" id="GO:0061630">
    <property type="term" value="F:ubiquitin protein ligase activity"/>
    <property type="evidence" value="ECO:0007669"/>
    <property type="project" value="InterPro"/>
</dbReference>
<dbReference type="GO" id="GO:0006397">
    <property type="term" value="P:mRNA processing"/>
    <property type="evidence" value="ECO:0007669"/>
    <property type="project" value="InterPro"/>
</dbReference>
<feature type="compositionally biased region" description="Basic and acidic residues" evidence="1">
    <location>
        <begin position="112"/>
        <end position="121"/>
    </location>
</feature>
<evidence type="ECO:0000259" key="2">
    <source>
        <dbReference type="Pfam" id="PF02825"/>
    </source>
</evidence>
<dbReference type="Gene3D" id="1.25.40.380">
    <property type="entry name" value="Protein of unknown function DUF1810"/>
    <property type="match status" value="1"/>
</dbReference>
<feature type="region of interest" description="Disordered" evidence="1">
    <location>
        <begin position="452"/>
        <end position="518"/>
    </location>
</feature>
<organism evidence="3">
    <name type="scientific">Mimiviridae sp. ChoanoV1</name>
    <dbReference type="NCBI Taxonomy" id="2596887"/>
    <lineage>
        <taxon>Viruses</taxon>
        <taxon>Varidnaviria</taxon>
        <taxon>Bamfordvirae</taxon>
        <taxon>Nucleocytoviricota</taxon>
        <taxon>Megaviricetes</taxon>
        <taxon>Imitervirales</taxon>
        <taxon>Schizomimiviridae</taxon>
    </lineage>
</organism>
<dbReference type="SUPFAM" id="SSF117839">
    <property type="entry name" value="WWE domain"/>
    <property type="match status" value="1"/>
</dbReference>
<gene>
    <name evidence="3" type="ORF">2_47</name>
</gene>
<proteinExistence type="predicted"/>
<dbReference type="Gene3D" id="3.30.720.50">
    <property type="match status" value="1"/>
</dbReference>
<feature type="compositionally biased region" description="Polar residues" evidence="1">
    <location>
        <begin position="452"/>
        <end position="461"/>
    </location>
</feature>
<name>A0A5B8IHI9_9VIRU</name>